<dbReference type="Proteomes" id="UP001381693">
    <property type="component" value="Unassembled WGS sequence"/>
</dbReference>
<proteinExistence type="predicted"/>
<dbReference type="EMBL" id="JAXCGZ010020055">
    <property type="protein sequence ID" value="KAK7065702.1"/>
    <property type="molecule type" value="Genomic_DNA"/>
</dbReference>
<keyword evidence="2" id="KW-1185">Reference proteome</keyword>
<gene>
    <name evidence="1" type="ORF">SK128_014622</name>
</gene>
<sequence length="69" mass="7936">MLANCLGLEPKSKNQNKTHPEAYFMLKDGRFGVPRNTEHGFSMATIDQDTRPVLELWRTSTLRYPAIKN</sequence>
<dbReference type="AlphaFoldDB" id="A0AAN8WII7"/>
<evidence type="ECO:0000313" key="1">
    <source>
        <dbReference type="EMBL" id="KAK7065702.1"/>
    </source>
</evidence>
<accession>A0AAN8WII7</accession>
<organism evidence="1 2">
    <name type="scientific">Halocaridina rubra</name>
    <name type="common">Hawaiian red shrimp</name>
    <dbReference type="NCBI Taxonomy" id="373956"/>
    <lineage>
        <taxon>Eukaryota</taxon>
        <taxon>Metazoa</taxon>
        <taxon>Ecdysozoa</taxon>
        <taxon>Arthropoda</taxon>
        <taxon>Crustacea</taxon>
        <taxon>Multicrustacea</taxon>
        <taxon>Malacostraca</taxon>
        <taxon>Eumalacostraca</taxon>
        <taxon>Eucarida</taxon>
        <taxon>Decapoda</taxon>
        <taxon>Pleocyemata</taxon>
        <taxon>Caridea</taxon>
        <taxon>Atyoidea</taxon>
        <taxon>Atyidae</taxon>
        <taxon>Halocaridina</taxon>
    </lineage>
</organism>
<evidence type="ECO:0000313" key="2">
    <source>
        <dbReference type="Proteomes" id="UP001381693"/>
    </source>
</evidence>
<protein>
    <submittedName>
        <fullName evidence="1">Uncharacterized protein</fullName>
    </submittedName>
</protein>
<comment type="caution">
    <text evidence="1">The sequence shown here is derived from an EMBL/GenBank/DDBJ whole genome shotgun (WGS) entry which is preliminary data.</text>
</comment>
<name>A0AAN8WII7_HALRR</name>
<reference evidence="1 2" key="1">
    <citation type="submission" date="2023-11" db="EMBL/GenBank/DDBJ databases">
        <title>Halocaridina rubra genome assembly.</title>
        <authorList>
            <person name="Smith C."/>
        </authorList>
    </citation>
    <scope>NUCLEOTIDE SEQUENCE [LARGE SCALE GENOMIC DNA]</scope>
    <source>
        <strain evidence="1">EP-1</strain>
        <tissue evidence="1">Whole</tissue>
    </source>
</reference>